<accession>A0ABT0PI15</accession>
<comment type="caution">
    <text evidence="2">The sequence shown here is derived from an EMBL/GenBank/DDBJ whole genome shotgun (WGS) entry which is preliminary data.</text>
</comment>
<feature type="chain" id="PRO_5046427833" evidence="1">
    <location>
        <begin position="31"/>
        <end position="116"/>
    </location>
</feature>
<organism evidence="2 3">
    <name type="scientific">Parendozoicomonas callyspongiae</name>
    <dbReference type="NCBI Taxonomy" id="2942213"/>
    <lineage>
        <taxon>Bacteria</taxon>
        <taxon>Pseudomonadati</taxon>
        <taxon>Pseudomonadota</taxon>
        <taxon>Gammaproteobacteria</taxon>
        <taxon>Oceanospirillales</taxon>
        <taxon>Endozoicomonadaceae</taxon>
        <taxon>Parendozoicomonas</taxon>
    </lineage>
</organism>
<dbReference type="RefSeq" id="WP_249700190.1">
    <property type="nucleotide sequence ID" value="NZ_JAMFLX010000017.1"/>
</dbReference>
<keyword evidence="3" id="KW-1185">Reference proteome</keyword>
<protein>
    <submittedName>
        <fullName evidence="2">Uncharacterized protein</fullName>
    </submittedName>
</protein>
<gene>
    <name evidence="2" type="ORF">M3P05_13230</name>
</gene>
<dbReference type="EMBL" id="JAMFLX010000017">
    <property type="protein sequence ID" value="MCL6270886.1"/>
    <property type="molecule type" value="Genomic_DNA"/>
</dbReference>
<dbReference type="Proteomes" id="UP001203338">
    <property type="component" value="Unassembled WGS sequence"/>
</dbReference>
<proteinExistence type="predicted"/>
<feature type="signal peptide" evidence="1">
    <location>
        <begin position="1"/>
        <end position="30"/>
    </location>
</feature>
<keyword evidence="1" id="KW-0732">Signal</keyword>
<reference evidence="2 3" key="1">
    <citation type="submission" date="2022-05" db="EMBL/GenBank/DDBJ databases">
        <authorList>
            <person name="Park J.-S."/>
        </authorList>
    </citation>
    <scope>NUCLEOTIDE SEQUENCE [LARGE SCALE GENOMIC DNA]</scope>
    <source>
        <strain evidence="2 3">2012CJ34-2</strain>
    </source>
</reference>
<sequence>MDAEIKEDDPMSFKVPAMLCCLMAAPLAMAEVSVYPHSSAQITSVQVYDGKGAAKMAKVEITNQQGRLLGEAVTNKWGWAKIKLEHGAYNVQVHVETASGEKKVVDYMPMIASDRK</sequence>
<evidence type="ECO:0000256" key="1">
    <source>
        <dbReference type="SAM" id="SignalP"/>
    </source>
</evidence>
<evidence type="ECO:0000313" key="3">
    <source>
        <dbReference type="Proteomes" id="UP001203338"/>
    </source>
</evidence>
<evidence type="ECO:0000313" key="2">
    <source>
        <dbReference type="EMBL" id="MCL6270886.1"/>
    </source>
</evidence>
<name>A0ABT0PI15_9GAMM</name>